<organism evidence="13 14">
    <name type="scientific">Cajanus cajan</name>
    <name type="common">Pigeon pea</name>
    <name type="synonym">Cajanus indicus</name>
    <dbReference type="NCBI Taxonomy" id="3821"/>
    <lineage>
        <taxon>Eukaryota</taxon>
        <taxon>Viridiplantae</taxon>
        <taxon>Streptophyta</taxon>
        <taxon>Embryophyta</taxon>
        <taxon>Tracheophyta</taxon>
        <taxon>Spermatophyta</taxon>
        <taxon>Magnoliopsida</taxon>
        <taxon>eudicotyledons</taxon>
        <taxon>Gunneridae</taxon>
        <taxon>Pentapetalae</taxon>
        <taxon>rosids</taxon>
        <taxon>fabids</taxon>
        <taxon>Fabales</taxon>
        <taxon>Fabaceae</taxon>
        <taxon>Papilionoideae</taxon>
        <taxon>50 kb inversion clade</taxon>
        <taxon>NPAAA clade</taxon>
        <taxon>indigoferoid/millettioid clade</taxon>
        <taxon>Phaseoleae</taxon>
        <taxon>Cajanus</taxon>
    </lineage>
</organism>
<keyword evidence="2" id="KW-0479">Metal-binding</keyword>
<dbReference type="InterPro" id="IPR050951">
    <property type="entry name" value="Retrovirus_Pol_polyprotein"/>
</dbReference>
<dbReference type="PROSITE" id="PS50994">
    <property type="entry name" value="INTEGRASE"/>
    <property type="match status" value="1"/>
</dbReference>
<dbReference type="Gene3D" id="3.30.420.10">
    <property type="entry name" value="Ribonuclease H-like superfamily/Ribonuclease H"/>
    <property type="match status" value="1"/>
</dbReference>
<accession>A0A151RIF2</accession>
<evidence type="ECO:0000256" key="4">
    <source>
        <dbReference type="ARBA" id="ARBA00022801"/>
    </source>
</evidence>
<dbReference type="FunFam" id="1.10.340.70:FF:000001">
    <property type="entry name" value="Retrovirus-related Pol polyprotein from transposon gypsy-like Protein"/>
    <property type="match status" value="1"/>
</dbReference>
<dbReference type="SUPFAM" id="SSF54160">
    <property type="entry name" value="Chromo domain-like"/>
    <property type="match status" value="1"/>
</dbReference>
<evidence type="ECO:0000256" key="8">
    <source>
        <dbReference type="ARBA" id="ARBA00022932"/>
    </source>
</evidence>
<dbReference type="AlphaFoldDB" id="A0A151RIF2"/>
<dbReference type="GO" id="GO:0004190">
    <property type="term" value="F:aspartic-type endopeptidase activity"/>
    <property type="evidence" value="ECO:0007669"/>
    <property type="project" value="UniProtKB-KW"/>
</dbReference>
<gene>
    <name evidence="13" type="ORF">KK1_036313</name>
</gene>
<dbReference type="GO" id="GO:0046872">
    <property type="term" value="F:metal ion binding"/>
    <property type="evidence" value="ECO:0007669"/>
    <property type="project" value="UniProtKB-KW"/>
</dbReference>
<keyword evidence="11" id="KW-0511">Multifunctional enzyme</keyword>
<keyword evidence="9" id="KW-0238">DNA-binding</keyword>
<name>A0A151RIF2_CAJCA</name>
<keyword evidence="8" id="KW-0808">Transferase</keyword>
<proteinExistence type="predicted"/>
<evidence type="ECO:0000256" key="6">
    <source>
        <dbReference type="ARBA" id="ARBA00022908"/>
    </source>
</evidence>
<dbReference type="InterPro" id="IPR056924">
    <property type="entry name" value="SH3_Tf2-1"/>
</dbReference>
<dbReference type="Proteomes" id="UP000075243">
    <property type="component" value="Unassembled WGS sequence"/>
</dbReference>
<keyword evidence="5" id="KW-0460">Magnesium</keyword>
<evidence type="ECO:0000259" key="12">
    <source>
        <dbReference type="PROSITE" id="PS50994"/>
    </source>
</evidence>
<keyword evidence="6" id="KW-0229">DNA integration</keyword>
<dbReference type="PANTHER" id="PTHR37984">
    <property type="entry name" value="PROTEIN CBG26694"/>
    <property type="match status" value="1"/>
</dbReference>
<keyword evidence="1" id="KW-0645">Protease</keyword>
<keyword evidence="14" id="KW-1185">Reference proteome</keyword>
<dbReference type="InterPro" id="IPR041577">
    <property type="entry name" value="RT_RNaseH_2"/>
</dbReference>
<evidence type="ECO:0000313" key="13">
    <source>
        <dbReference type="EMBL" id="KYP42271.1"/>
    </source>
</evidence>
<dbReference type="Pfam" id="PF24626">
    <property type="entry name" value="SH3_Tf2-1"/>
    <property type="match status" value="1"/>
</dbReference>
<keyword evidence="8" id="KW-0239">DNA-directed DNA polymerase</keyword>
<keyword evidence="7" id="KW-0695">RNA-directed DNA polymerase</keyword>
<dbReference type="InterPro" id="IPR041588">
    <property type="entry name" value="Integrase_H2C2"/>
</dbReference>
<evidence type="ECO:0000256" key="10">
    <source>
        <dbReference type="ARBA" id="ARBA00023172"/>
    </source>
</evidence>
<dbReference type="InterPro" id="IPR016197">
    <property type="entry name" value="Chromo-like_dom_sf"/>
</dbReference>
<dbReference type="GO" id="GO:0003887">
    <property type="term" value="F:DNA-directed DNA polymerase activity"/>
    <property type="evidence" value="ECO:0007669"/>
    <property type="project" value="UniProtKB-KW"/>
</dbReference>
<evidence type="ECO:0000256" key="3">
    <source>
        <dbReference type="ARBA" id="ARBA00022750"/>
    </source>
</evidence>
<dbReference type="Gramene" id="C.cajan_32738.t">
    <property type="protein sequence ID" value="C.cajan_32738.t"/>
    <property type="gene ID" value="C.cajan_32738"/>
</dbReference>
<dbReference type="InterPro" id="IPR043128">
    <property type="entry name" value="Rev_trsase/Diguanyl_cyclase"/>
</dbReference>
<dbReference type="GO" id="GO:0015074">
    <property type="term" value="P:DNA integration"/>
    <property type="evidence" value="ECO:0007669"/>
    <property type="project" value="UniProtKB-KW"/>
</dbReference>
<evidence type="ECO:0000313" key="14">
    <source>
        <dbReference type="Proteomes" id="UP000075243"/>
    </source>
</evidence>
<dbReference type="InterPro" id="IPR000477">
    <property type="entry name" value="RT_dom"/>
</dbReference>
<evidence type="ECO:0000256" key="2">
    <source>
        <dbReference type="ARBA" id="ARBA00022723"/>
    </source>
</evidence>
<evidence type="ECO:0000256" key="9">
    <source>
        <dbReference type="ARBA" id="ARBA00023125"/>
    </source>
</evidence>
<dbReference type="Gene3D" id="3.10.10.10">
    <property type="entry name" value="HIV Type 1 Reverse Transcriptase, subunit A, domain 1"/>
    <property type="match status" value="1"/>
</dbReference>
<protein>
    <submittedName>
        <fullName evidence="13">Retrotransposable element Tf2</fullName>
    </submittedName>
</protein>
<dbReference type="GO" id="GO:0006310">
    <property type="term" value="P:DNA recombination"/>
    <property type="evidence" value="ECO:0007669"/>
    <property type="project" value="UniProtKB-KW"/>
</dbReference>
<dbReference type="GO" id="GO:0003677">
    <property type="term" value="F:DNA binding"/>
    <property type="evidence" value="ECO:0007669"/>
    <property type="project" value="UniProtKB-KW"/>
</dbReference>
<dbReference type="Pfam" id="PF17919">
    <property type="entry name" value="RT_RNaseH_2"/>
    <property type="match status" value="1"/>
</dbReference>
<feature type="domain" description="Integrase catalytic" evidence="12">
    <location>
        <begin position="457"/>
        <end position="616"/>
    </location>
</feature>
<dbReference type="InterPro" id="IPR036397">
    <property type="entry name" value="RNaseH_sf"/>
</dbReference>
<keyword evidence="8" id="KW-0548">Nucleotidyltransferase</keyword>
<dbReference type="Gene3D" id="1.10.340.70">
    <property type="match status" value="1"/>
</dbReference>
<dbReference type="GO" id="GO:0003964">
    <property type="term" value="F:RNA-directed DNA polymerase activity"/>
    <property type="evidence" value="ECO:0007669"/>
    <property type="project" value="UniProtKB-KW"/>
</dbReference>
<reference evidence="13" key="1">
    <citation type="journal article" date="2012" name="Nat. Biotechnol.">
        <title>Draft genome sequence of pigeonpea (Cajanus cajan), an orphan legume crop of resource-poor farmers.</title>
        <authorList>
            <person name="Varshney R.K."/>
            <person name="Chen W."/>
            <person name="Li Y."/>
            <person name="Bharti A.K."/>
            <person name="Saxena R.K."/>
            <person name="Schlueter J.A."/>
            <person name="Donoghue M.T."/>
            <person name="Azam S."/>
            <person name="Fan G."/>
            <person name="Whaley A.M."/>
            <person name="Farmer A.D."/>
            <person name="Sheridan J."/>
            <person name="Iwata A."/>
            <person name="Tuteja R."/>
            <person name="Penmetsa R.V."/>
            <person name="Wu W."/>
            <person name="Upadhyaya H.D."/>
            <person name="Yang S.P."/>
            <person name="Shah T."/>
            <person name="Saxena K.B."/>
            <person name="Michael T."/>
            <person name="McCombie W.R."/>
            <person name="Yang B."/>
            <person name="Zhang G."/>
            <person name="Yang H."/>
            <person name="Wang J."/>
            <person name="Spillane C."/>
            <person name="Cook D.R."/>
            <person name="May G.D."/>
            <person name="Xu X."/>
            <person name="Jackson S.A."/>
        </authorList>
    </citation>
    <scope>NUCLEOTIDE SEQUENCE [LARGE SCALE GENOMIC DNA]</scope>
</reference>
<dbReference type="FunFam" id="3.30.70.270:FF:000020">
    <property type="entry name" value="Transposon Tf2-6 polyprotein-like Protein"/>
    <property type="match status" value="1"/>
</dbReference>
<evidence type="ECO:0000256" key="7">
    <source>
        <dbReference type="ARBA" id="ARBA00022918"/>
    </source>
</evidence>
<dbReference type="PANTHER" id="PTHR37984:SF5">
    <property type="entry name" value="PROTEIN NYNRIN-LIKE"/>
    <property type="match status" value="1"/>
</dbReference>
<dbReference type="CDD" id="cd01647">
    <property type="entry name" value="RT_LTR"/>
    <property type="match status" value="1"/>
</dbReference>
<keyword evidence="4" id="KW-0378">Hydrolase</keyword>
<sequence length="847" mass="96988">MQHLQEDQPTVTHELPDIVQQLVTEFATVFQEPKGLPPVRDTTHQIPLQQYSKPVQARPYKYPHFQKAEIERLVAEMHQSGIIRDSTSPFSSPVLLVKKKDGSWLFCIDYRALSAIKIRDLFPMPTIDEILDELHGAVIFTKLDLRSRFHQIRMAEGDVHKTAFRTHNGHYEFLKLSKCDFFQPSVHYLGHVVSAKGVQVDATKIEAIVSWPLPHNVKQLRGFLGITGYYRRFVKGYATIAYLLTDMLKQDRFHWTPEAKLAFETLKHALTSTPILALPNFSSTFEVETDASTQGIGAILSQHGHPLAFFRNTNSVADSLSRLPATHYHIYTQLESAIISELRKANTSAPELLKYHELQRRDQLPPGFCLQNGLLLYQSRMYIPKDSPIIEKVLHEFHSTPQGGHAGTLKTYKRVVEQFYWTGMKQSVEKYVTACVTCQQTKYMTTKTPGLLQPLPIPTAPWTEISMDFIVSLPSSHGYTVIFVVVDLLTKNAHFLPLKPGFTAKVVAHIFLDSIVKLHGLPRGIVSDRDPIFLSTFWRQLMRSGGTKLHYSTAYHPQSDGQTEVVNRCLEQYLRAFTSDHPNQWHTHLSWAELCYNTTFHTAIEMTPHQALYGSNPRLLPTYTPGTTSVDEVDLTLVDRQEIQKLLQANLTRAQHRMQKYANSKRMDKSFEVDQWVWTKFHAYRQQSAARRLNFKLSKRYFGPFRIMERIGQVAYKLDLPPHTKIHPVFHVSLLKAYKGPIPPTTVVCDNNSPPSTLRTPQAIIAQRNITTSELGDQYQVLVEWDGKPREEATWESWDLLVELYTKAALEDKVLFHGRGTDTPQENRKKEPRIKGAPSWATYFVIS</sequence>
<keyword evidence="3" id="KW-0064">Aspartyl protease</keyword>
<dbReference type="InterPro" id="IPR043502">
    <property type="entry name" value="DNA/RNA_pol_sf"/>
</dbReference>
<dbReference type="SUPFAM" id="SSF53098">
    <property type="entry name" value="Ribonuclease H-like"/>
    <property type="match status" value="1"/>
</dbReference>
<dbReference type="EMBL" id="KQ483724">
    <property type="protein sequence ID" value="KYP42271.1"/>
    <property type="molecule type" value="Genomic_DNA"/>
</dbReference>
<dbReference type="InterPro" id="IPR012337">
    <property type="entry name" value="RNaseH-like_sf"/>
</dbReference>
<dbReference type="InterPro" id="IPR001584">
    <property type="entry name" value="Integrase_cat-core"/>
</dbReference>
<dbReference type="Pfam" id="PF00078">
    <property type="entry name" value="RVT_1"/>
    <property type="match status" value="1"/>
</dbReference>
<dbReference type="GO" id="GO:0006508">
    <property type="term" value="P:proteolysis"/>
    <property type="evidence" value="ECO:0007669"/>
    <property type="project" value="UniProtKB-KW"/>
</dbReference>
<dbReference type="Pfam" id="PF17921">
    <property type="entry name" value="Integrase_H2C2"/>
    <property type="match status" value="1"/>
</dbReference>
<dbReference type="Gene3D" id="3.30.70.270">
    <property type="match status" value="2"/>
</dbReference>
<dbReference type="SUPFAM" id="SSF56672">
    <property type="entry name" value="DNA/RNA polymerases"/>
    <property type="match status" value="1"/>
</dbReference>
<evidence type="ECO:0000256" key="1">
    <source>
        <dbReference type="ARBA" id="ARBA00022670"/>
    </source>
</evidence>
<evidence type="ECO:0000256" key="5">
    <source>
        <dbReference type="ARBA" id="ARBA00022842"/>
    </source>
</evidence>
<evidence type="ECO:0000256" key="11">
    <source>
        <dbReference type="ARBA" id="ARBA00023268"/>
    </source>
</evidence>
<keyword evidence="10" id="KW-0233">DNA recombination</keyword>